<evidence type="ECO:0000259" key="2">
    <source>
        <dbReference type="Pfam" id="PF01609"/>
    </source>
</evidence>
<dbReference type="InterPro" id="IPR047654">
    <property type="entry name" value="IS1634_transpos"/>
</dbReference>
<dbReference type="SUPFAM" id="SSF53098">
    <property type="entry name" value="Ribonuclease H-like"/>
    <property type="match status" value="1"/>
</dbReference>
<dbReference type="GO" id="GO:0006313">
    <property type="term" value="P:DNA transposition"/>
    <property type="evidence" value="ECO:0007669"/>
    <property type="project" value="InterPro"/>
</dbReference>
<dbReference type="AlphaFoldDB" id="A0A1I2MHV9"/>
<feature type="domain" description="Transposase IS4-like" evidence="2">
    <location>
        <begin position="283"/>
        <end position="529"/>
    </location>
</feature>
<name>A0A1I2MHV9_9ACTN</name>
<keyword evidence="4" id="KW-1185">Reference proteome</keyword>
<protein>
    <submittedName>
        <fullName evidence="3">Transposase DDE domain-containing protein</fullName>
    </submittedName>
</protein>
<dbReference type="PANTHER" id="PTHR34614:SF2">
    <property type="entry name" value="TRANSPOSASE IS4-LIKE DOMAIN-CONTAINING PROTEIN"/>
    <property type="match status" value="1"/>
</dbReference>
<evidence type="ECO:0000256" key="1">
    <source>
        <dbReference type="SAM" id="MobiDB-lite"/>
    </source>
</evidence>
<dbReference type="NCBIfam" id="NF033559">
    <property type="entry name" value="transpos_IS1634"/>
    <property type="match status" value="1"/>
</dbReference>
<sequence length="612" mass="66347">MRYLQLVHNTWDPAAGAAKMKVLHSFGREDQLDRAAIERLIASLSKLLRSTGGLVDGADADASAGGSGLEFVSSKVLGATWALDGVWSQLGLDTLLRRLLKGTRRSARTERVIFGLVAARAIEPGSKLATAGWLTRRTHIPGLTVAPAGGEPMEVSEDECYRAMDWLIDAAPQLEREVFWSVASLLDLDVDLLFFDTTSTYFEIDEDDEPVLRDDRGQPTDPVTASATGADAVSEPMSEATADGSTADGAPAEDADRWRAGFRTWGKSKDARGDLPQNVIGMAVTRTGIPVRVWSWPGNTTDSALIRQAKADLREWNLGRVVWVGDRGFTSAANRADLRRGGHAYILGEKLRSGSADAQAALARPGRYATVAGNLQVKEVKIADDERFVVCFNPDQATRDAALREVMISKLETLIAGSDALSATKRAELAGKISAQPGPYRYLRRTPAGLLRVDRAKAAAEAKLDGKYLLRCSDPNLSAADIALGYKQLIQVERGWRDLKTHLELRPVYHRLETRIRAHVLLCWLALLLVRIVETTTGRTWTDVREDLSDLHVGMFSGQTGTFAQTSTPTPGTRDTLAALGLPPPKKILDLRPAATAEPAADALPSQDLAAS</sequence>
<feature type="region of interest" description="Disordered" evidence="1">
    <location>
        <begin position="591"/>
        <end position="612"/>
    </location>
</feature>
<organism evidence="3 4">
    <name type="scientific">Blastococcus tunisiensis</name>
    <dbReference type="NCBI Taxonomy" id="1798228"/>
    <lineage>
        <taxon>Bacteria</taxon>
        <taxon>Bacillati</taxon>
        <taxon>Actinomycetota</taxon>
        <taxon>Actinomycetes</taxon>
        <taxon>Geodermatophilales</taxon>
        <taxon>Geodermatophilaceae</taxon>
        <taxon>Blastococcus</taxon>
    </lineage>
</organism>
<dbReference type="InterPro" id="IPR012337">
    <property type="entry name" value="RNaseH-like_sf"/>
</dbReference>
<proteinExistence type="predicted"/>
<dbReference type="PANTHER" id="PTHR34614">
    <property type="match status" value="1"/>
</dbReference>
<dbReference type="STRING" id="1798228.SAMN05216574_13228"/>
<dbReference type="Pfam" id="PF01609">
    <property type="entry name" value="DDE_Tnp_1"/>
    <property type="match status" value="1"/>
</dbReference>
<dbReference type="Proteomes" id="UP000198589">
    <property type="component" value="Unassembled WGS sequence"/>
</dbReference>
<dbReference type="InterPro" id="IPR002559">
    <property type="entry name" value="Transposase_11"/>
</dbReference>
<evidence type="ECO:0000313" key="3">
    <source>
        <dbReference type="EMBL" id="SFF91074.1"/>
    </source>
</evidence>
<feature type="region of interest" description="Disordered" evidence="1">
    <location>
        <begin position="208"/>
        <end position="253"/>
    </location>
</feature>
<dbReference type="EMBL" id="FOND01000032">
    <property type="protein sequence ID" value="SFF91074.1"/>
    <property type="molecule type" value="Genomic_DNA"/>
</dbReference>
<reference evidence="4" key="1">
    <citation type="submission" date="2016-10" db="EMBL/GenBank/DDBJ databases">
        <authorList>
            <person name="Varghese N."/>
            <person name="Submissions S."/>
        </authorList>
    </citation>
    <scope>NUCLEOTIDE SEQUENCE [LARGE SCALE GENOMIC DNA]</scope>
    <source>
        <strain evidence="4">DSM 46838</strain>
    </source>
</reference>
<dbReference type="GO" id="GO:0003677">
    <property type="term" value="F:DNA binding"/>
    <property type="evidence" value="ECO:0007669"/>
    <property type="project" value="InterPro"/>
</dbReference>
<evidence type="ECO:0000313" key="4">
    <source>
        <dbReference type="Proteomes" id="UP000198589"/>
    </source>
</evidence>
<accession>A0A1I2MHV9</accession>
<dbReference type="RefSeq" id="WP_217640862.1">
    <property type="nucleotide sequence ID" value="NZ_FOND01000032.1"/>
</dbReference>
<dbReference type="GO" id="GO:0004803">
    <property type="term" value="F:transposase activity"/>
    <property type="evidence" value="ECO:0007669"/>
    <property type="project" value="InterPro"/>
</dbReference>
<gene>
    <name evidence="3" type="ORF">SAMN05216574_13228</name>
</gene>
<feature type="compositionally biased region" description="Low complexity" evidence="1">
    <location>
        <begin position="593"/>
        <end position="605"/>
    </location>
</feature>